<dbReference type="Proteomes" id="UP000182258">
    <property type="component" value="Unassembled WGS sequence"/>
</dbReference>
<sequence length="555" mass="59370">MANPKKTTLPRAAATLAHDLALQLVRGLSHRVASELARGCSTDKVEAAVTKKLQTSMRLPTDRAGYAIALAHCLAPYYQTVRDLATTRGFIVIRCRAGDDAGAVGQVLADAVRHETGPIAFNPQYGIHAEERLVVISDAGVHQMDRMVRSIAQAAEECLPVFCTLADGDPVPSAFAGADLVLDLPAMTADMLALLFELAHNEVPPGAHSFRSADKLSTVNLVAHVRRARPAGECLAGLQETVCPPIVAPKLKSVKIADLAGYGEAKAWALELAQDMMLWRAGTLNWDEVDHRAVVLGGPPGTGKTSFAAVLANSLEVPLIASSVAEWNTHKHLSGTLNRMKEIFAEAMAKAPCVLLIDEIDGISSRTSVSGDYVEYWSQIINLMLVLVTEALSTPGVVIVGATNHVERIDPALMRSGRLDRIIRIKFPDVEDLAAILARYVGEGVLMKDLIPLVSRLKGHTGADVEKLVRAARASARRAGHPFSLADIEALVPDTSAELAPHTRRRISVYRKAQEVVAQVLGLSEMGLNTGDLGELLTHGLSASASIRSRPGMTS</sequence>
<dbReference type="Gene3D" id="3.40.50.300">
    <property type="entry name" value="P-loop containing nucleotide triphosphate hydrolases"/>
    <property type="match status" value="1"/>
</dbReference>
<dbReference type="OrthoDB" id="9809379at2"/>
<dbReference type="GO" id="GO:0016887">
    <property type="term" value="F:ATP hydrolysis activity"/>
    <property type="evidence" value="ECO:0007669"/>
    <property type="project" value="InterPro"/>
</dbReference>
<feature type="domain" description="AAA+ ATPase" evidence="2">
    <location>
        <begin position="290"/>
        <end position="429"/>
    </location>
</feature>
<dbReference type="InterPro" id="IPR003593">
    <property type="entry name" value="AAA+_ATPase"/>
</dbReference>
<evidence type="ECO:0000313" key="3">
    <source>
        <dbReference type="EMBL" id="SFD46468.1"/>
    </source>
</evidence>
<accession>A0A1I1SP10</accession>
<dbReference type="STRING" id="728005.SAMN04488059_1702"/>
<dbReference type="RefSeq" id="WP_074797931.1">
    <property type="nucleotide sequence ID" value="NZ_FOMB01000070.1"/>
</dbReference>
<dbReference type="Gene3D" id="1.10.8.60">
    <property type="match status" value="1"/>
</dbReference>
<dbReference type="GO" id="GO:0004176">
    <property type="term" value="F:ATP-dependent peptidase activity"/>
    <property type="evidence" value="ECO:0007669"/>
    <property type="project" value="TreeGrafter"/>
</dbReference>
<evidence type="ECO:0000313" key="4">
    <source>
        <dbReference type="Proteomes" id="UP000182258"/>
    </source>
</evidence>
<dbReference type="InterPro" id="IPR003959">
    <property type="entry name" value="ATPase_AAA_core"/>
</dbReference>
<reference evidence="3 4" key="1">
    <citation type="submission" date="2016-10" db="EMBL/GenBank/DDBJ databases">
        <authorList>
            <person name="de Groot N.N."/>
        </authorList>
    </citation>
    <scope>NUCLEOTIDE SEQUENCE [LARGE SCALE GENOMIC DNA]</scope>
    <source>
        <strain evidence="3 4">CGMCC 1.10210</strain>
    </source>
</reference>
<evidence type="ECO:0000259" key="2">
    <source>
        <dbReference type="SMART" id="SM00382"/>
    </source>
</evidence>
<dbReference type="InterPro" id="IPR003960">
    <property type="entry name" value="ATPase_AAA_CS"/>
</dbReference>
<organism evidence="3 4">
    <name type="scientific">Devosia psychrophila</name>
    <dbReference type="NCBI Taxonomy" id="728005"/>
    <lineage>
        <taxon>Bacteria</taxon>
        <taxon>Pseudomonadati</taxon>
        <taxon>Pseudomonadota</taxon>
        <taxon>Alphaproteobacteria</taxon>
        <taxon>Hyphomicrobiales</taxon>
        <taxon>Devosiaceae</taxon>
        <taxon>Devosia</taxon>
    </lineage>
</organism>
<dbReference type="Pfam" id="PF00004">
    <property type="entry name" value="AAA"/>
    <property type="match status" value="1"/>
</dbReference>
<dbReference type="SUPFAM" id="SSF52540">
    <property type="entry name" value="P-loop containing nucleoside triphosphate hydrolases"/>
    <property type="match status" value="1"/>
</dbReference>
<dbReference type="GO" id="GO:0005886">
    <property type="term" value="C:plasma membrane"/>
    <property type="evidence" value="ECO:0007669"/>
    <property type="project" value="TreeGrafter"/>
</dbReference>
<keyword evidence="1" id="KW-0067">ATP-binding</keyword>
<proteinExistence type="inferred from homology"/>
<dbReference type="EMBL" id="FOMB01000070">
    <property type="protein sequence ID" value="SFD46468.1"/>
    <property type="molecule type" value="Genomic_DNA"/>
</dbReference>
<keyword evidence="1" id="KW-0547">Nucleotide-binding</keyword>
<dbReference type="CDD" id="cd19481">
    <property type="entry name" value="RecA-like_protease"/>
    <property type="match status" value="1"/>
</dbReference>
<dbReference type="SMART" id="SM00382">
    <property type="entry name" value="AAA"/>
    <property type="match status" value="1"/>
</dbReference>
<dbReference type="InterPro" id="IPR027417">
    <property type="entry name" value="P-loop_NTPase"/>
</dbReference>
<dbReference type="PANTHER" id="PTHR23076">
    <property type="entry name" value="METALLOPROTEASE M41 FTSH"/>
    <property type="match status" value="1"/>
</dbReference>
<name>A0A1I1SP10_9HYPH</name>
<protein>
    <submittedName>
        <fullName evidence="3">ATPase family associated with various cellular activities (AAA)</fullName>
    </submittedName>
</protein>
<evidence type="ECO:0000256" key="1">
    <source>
        <dbReference type="RuleBase" id="RU003651"/>
    </source>
</evidence>
<dbReference type="GO" id="GO:0006508">
    <property type="term" value="P:proteolysis"/>
    <property type="evidence" value="ECO:0007669"/>
    <property type="project" value="TreeGrafter"/>
</dbReference>
<gene>
    <name evidence="3" type="ORF">SAMN04488059_1702</name>
</gene>
<comment type="similarity">
    <text evidence="1">Belongs to the AAA ATPase family.</text>
</comment>
<dbReference type="GO" id="GO:0030163">
    <property type="term" value="P:protein catabolic process"/>
    <property type="evidence" value="ECO:0007669"/>
    <property type="project" value="TreeGrafter"/>
</dbReference>
<dbReference type="GO" id="GO:0005524">
    <property type="term" value="F:ATP binding"/>
    <property type="evidence" value="ECO:0007669"/>
    <property type="project" value="UniProtKB-KW"/>
</dbReference>
<dbReference type="AlphaFoldDB" id="A0A1I1SP10"/>
<dbReference type="PROSITE" id="PS00674">
    <property type="entry name" value="AAA"/>
    <property type="match status" value="1"/>
</dbReference>
<dbReference type="PANTHER" id="PTHR23076:SF97">
    <property type="entry name" value="ATP-DEPENDENT ZINC METALLOPROTEASE YME1L1"/>
    <property type="match status" value="1"/>
</dbReference>